<dbReference type="CDD" id="cd03469">
    <property type="entry name" value="Rieske_RO_Alpha_N"/>
    <property type="match status" value="1"/>
</dbReference>
<dbReference type="PANTHER" id="PTHR21266">
    <property type="entry name" value="IRON-SULFUR DOMAIN CONTAINING PROTEIN"/>
    <property type="match status" value="1"/>
</dbReference>
<dbReference type="PROSITE" id="PS00570">
    <property type="entry name" value="RING_HYDROXYL_ALPHA"/>
    <property type="match status" value="1"/>
</dbReference>
<name>A0ABU0HCK6_9HYPH</name>
<dbReference type="InterPro" id="IPR050584">
    <property type="entry name" value="Cholesterol_7-desaturase"/>
</dbReference>
<proteinExistence type="predicted"/>
<evidence type="ECO:0000256" key="3">
    <source>
        <dbReference type="ARBA" id="ARBA00023002"/>
    </source>
</evidence>
<organism evidence="7 8">
    <name type="scientific">Kaistia dalseonensis</name>
    <dbReference type="NCBI Taxonomy" id="410840"/>
    <lineage>
        <taxon>Bacteria</taxon>
        <taxon>Pseudomonadati</taxon>
        <taxon>Pseudomonadota</taxon>
        <taxon>Alphaproteobacteria</taxon>
        <taxon>Hyphomicrobiales</taxon>
        <taxon>Kaistiaceae</taxon>
        <taxon>Kaistia</taxon>
    </lineage>
</organism>
<evidence type="ECO:0000313" key="7">
    <source>
        <dbReference type="EMBL" id="MDQ0440048.1"/>
    </source>
</evidence>
<dbReference type="InterPro" id="IPR015881">
    <property type="entry name" value="ARHD_Rieske_2Fe_2S"/>
</dbReference>
<dbReference type="InterPro" id="IPR036922">
    <property type="entry name" value="Rieske_2Fe-2S_sf"/>
</dbReference>
<accession>A0ABU0HCK6</accession>
<keyword evidence="5" id="KW-0411">Iron-sulfur</keyword>
<reference evidence="7 8" key="1">
    <citation type="submission" date="2023-07" db="EMBL/GenBank/DDBJ databases">
        <title>Genomic Encyclopedia of Type Strains, Phase IV (KMG-IV): sequencing the most valuable type-strain genomes for metagenomic binning, comparative biology and taxonomic classification.</title>
        <authorList>
            <person name="Goeker M."/>
        </authorList>
    </citation>
    <scope>NUCLEOTIDE SEQUENCE [LARGE SCALE GENOMIC DNA]</scope>
    <source>
        <strain evidence="7 8">B6-8</strain>
    </source>
</reference>
<dbReference type="RefSeq" id="WP_266350932.1">
    <property type="nucleotide sequence ID" value="NZ_JAPKNG010000007.1"/>
</dbReference>
<dbReference type="EMBL" id="JAUSVO010000007">
    <property type="protein sequence ID" value="MDQ0440048.1"/>
    <property type="molecule type" value="Genomic_DNA"/>
</dbReference>
<dbReference type="Proteomes" id="UP001241603">
    <property type="component" value="Unassembled WGS sequence"/>
</dbReference>
<dbReference type="PROSITE" id="PS51296">
    <property type="entry name" value="RIESKE"/>
    <property type="match status" value="1"/>
</dbReference>
<evidence type="ECO:0000256" key="4">
    <source>
        <dbReference type="ARBA" id="ARBA00023004"/>
    </source>
</evidence>
<dbReference type="SUPFAM" id="SSF50022">
    <property type="entry name" value="ISP domain"/>
    <property type="match status" value="1"/>
</dbReference>
<evidence type="ECO:0000259" key="6">
    <source>
        <dbReference type="PROSITE" id="PS51296"/>
    </source>
</evidence>
<protein>
    <submittedName>
        <fullName evidence="7">Nitrite reductase/ring-hydroxylating ferredoxin subunit</fullName>
    </submittedName>
</protein>
<comment type="caution">
    <text evidence="7">The sequence shown here is derived from an EMBL/GenBank/DDBJ whole genome shotgun (WGS) entry which is preliminary data.</text>
</comment>
<evidence type="ECO:0000256" key="5">
    <source>
        <dbReference type="ARBA" id="ARBA00023014"/>
    </source>
</evidence>
<feature type="domain" description="Rieske" evidence="6">
    <location>
        <begin position="8"/>
        <end position="111"/>
    </location>
</feature>
<keyword evidence="1" id="KW-0001">2Fe-2S</keyword>
<sequence length="231" mass="25051">MSFSAGWYAVAIAGGLEPGTSAGTRLFDKELVIWRDKDGASHAWEDRCPHRGMRLSFGFVRGNHIACLYHGWQFDEAGQCRYIPAHPKLDVPDTIKVARYPSVEAKGLIWVYSEMVAEAPVPAPEDGAATPVRSLYLERDPATVGFIIENGGAGPFEILSDSLFATNVEGAELLVALQPFTDDRTALHIVITSGDIAPAKIAVWAEELRAVLETVRPISSGDALLAERFAS</sequence>
<dbReference type="Gene3D" id="2.102.10.10">
    <property type="entry name" value="Rieske [2Fe-2S] iron-sulphur domain"/>
    <property type="match status" value="1"/>
</dbReference>
<evidence type="ECO:0000313" key="8">
    <source>
        <dbReference type="Proteomes" id="UP001241603"/>
    </source>
</evidence>
<dbReference type="Pfam" id="PF00355">
    <property type="entry name" value="Rieske"/>
    <property type="match status" value="1"/>
</dbReference>
<evidence type="ECO:0000256" key="2">
    <source>
        <dbReference type="ARBA" id="ARBA00022723"/>
    </source>
</evidence>
<keyword evidence="4" id="KW-0408">Iron</keyword>
<gene>
    <name evidence="7" type="ORF">QO014_004461</name>
</gene>
<keyword evidence="2" id="KW-0479">Metal-binding</keyword>
<dbReference type="InterPro" id="IPR017941">
    <property type="entry name" value="Rieske_2Fe-2S"/>
</dbReference>
<dbReference type="PANTHER" id="PTHR21266:SF60">
    <property type="entry name" value="3-KETOSTEROID-9-ALPHA-MONOOXYGENASE, OXYGENASE COMPONENT"/>
    <property type="match status" value="1"/>
</dbReference>
<keyword evidence="8" id="KW-1185">Reference proteome</keyword>
<evidence type="ECO:0000256" key="1">
    <source>
        <dbReference type="ARBA" id="ARBA00022714"/>
    </source>
</evidence>
<keyword evidence="3" id="KW-0560">Oxidoreductase</keyword>